<dbReference type="InterPro" id="IPR011990">
    <property type="entry name" value="TPR-like_helical_dom_sf"/>
</dbReference>
<dbReference type="HOGENOM" id="CLU_086935_0_0_7"/>
<dbReference type="EMBL" id="CP001197">
    <property type="protein sequence ID" value="ACL09028.1"/>
    <property type="molecule type" value="Genomic_DNA"/>
</dbReference>
<protein>
    <submittedName>
        <fullName evidence="1">Putative lipoprotein</fullName>
    </submittedName>
</protein>
<organism evidence="1">
    <name type="scientific">Nitratidesulfovibrio vulgaris (strain DSM 19637 / Miyazaki F)</name>
    <name type="common">Desulfovibrio vulgaris</name>
    <dbReference type="NCBI Taxonomy" id="883"/>
    <lineage>
        <taxon>Bacteria</taxon>
        <taxon>Pseudomonadati</taxon>
        <taxon>Thermodesulfobacteriota</taxon>
        <taxon>Desulfovibrionia</taxon>
        <taxon>Desulfovibrionales</taxon>
        <taxon>Desulfovibrionaceae</taxon>
        <taxon>Nitratidesulfovibrio</taxon>
    </lineage>
</organism>
<dbReference type="Gene3D" id="1.25.40.10">
    <property type="entry name" value="Tetratricopeptide repeat domain"/>
    <property type="match status" value="2"/>
</dbReference>
<reference evidence="1" key="1">
    <citation type="submission" date="2008-10" db="EMBL/GenBank/DDBJ databases">
        <title>Complete sequence of Desulfovibrio vulgaris str. 'Miyazaki F'.</title>
        <authorList>
            <person name="Lucas S."/>
            <person name="Copeland A."/>
            <person name="Lapidus A."/>
            <person name="Glavina del Rio T."/>
            <person name="Dalin E."/>
            <person name="Tice H."/>
            <person name="Bruce D."/>
            <person name="Goodwin L."/>
            <person name="Pitluck S."/>
            <person name="Sims D."/>
            <person name="Brettin T."/>
            <person name="Detter J.C."/>
            <person name="Han C."/>
            <person name="Larimer F."/>
            <person name="Land M."/>
            <person name="Hauser L."/>
            <person name="Kyrpides N."/>
            <person name="Mikhailova N."/>
            <person name="Hazen T.C."/>
            <person name="Richardson P."/>
        </authorList>
    </citation>
    <scope>NUCLEOTIDE SEQUENCE</scope>
    <source>
        <strain evidence="1">Miyazaki F</strain>
    </source>
</reference>
<dbReference type="KEGG" id="dvm:DvMF_2085"/>
<proteinExistence type="predicted"/>
<sequence length="279" mass="31654">MKSLGEGVVRRGRTFFKRFSLSVLLSFILVLTVVLAGCEKAAPPDDMADARKAAGERRYGEAEKLLERYLRLNPEGEERWEAWQRLVQITQDVRGDDKAAMELLEAMYLEFGMDGDKAREVLVRLGGLLETARRWDRAADVWRKLMEVPDLPGDENARAHRRLARIHASRREFGIAEDVLQQCLQLKAVEARRAECLYDLADVQMAMEHFARGADLARQILAMPGADKELKALAGFLLGDALEQQGRNAEALGVFESVRETYPNEMVVDTRIRQLRKGR</sequence>
<name>B8DQA9_NITV9</name>
<accession>B8DQA9</accession>
<dbReference type="Pfam" id="PF13432">
    <property type="entry name" value="TPR_16"/>
    <property type="match status" value="1"/>
</dbReference>
<keyword evidence="1" id="KW-0449">Lipoprotein</keyword>
<evidence type="ECO:0000313" key="1">
    <source>
        <dbReference type="EMBL" id="ACL09028.1"/>
    </source>
</evidence>
<dbReference type="STRING" id="883.DvMF_2085"/>
<dbReference type="SUPFAM" id="SSF48452">
    <property type="entry name" value="TPR-like"/>
    <property type="match status" value="1"/>
</dbReference>
<dbReference type="eggNOG" id="COG0457">
    <property type="taxonomic scope" value="Bacteria"/>
</dbReference>
<dbReference type="AlphaFoldDB" id="B8DQA9"/>
<gene>
    <name evidence="1" type="ordered locus">DvMF_2085</name>
</gene>